<gene>
    <name evidence="3" type="ORF">DFR76_102647</name>
</gene>
<dbReference type="Gene3D" id="3.30.450.20">
    <property type="entry name" value="PAS domain"/>
    <property type="match status" value="1"/>
</dbReference>
<dbReference type="SUPFAM" id="SSF52172">
    <property type="entry name" value="CheY-like"/>
    <property type="match status" value="1"/>
</dbReference>
<evidence type="ECO:0000256" key="1">
    <source>
        <dbReference type="SAM" id="MobiDB-lite"/>
    </source>
</evidence>
<dbReference type="InterPro" id="IPR011006">
    <property type="entry name" value="CheY-like_superfamily"/>
</dbReference>
<organism evidence="3 4">
    <name type="scientific">Nocardia pseudobrasiliensis</name>
    <dbReference type="NCBI Taxonomy" id="45979"/>
    <lineage>
        <taxon>Bacteria</taxon>
        <taxon>Bacillati</taxon>
        <taxon>Actinomycetota</taxon>
        <taxon>Actinomycetes</taxon>
        <taxon>Mycobacteriales</taxon>
        <taxon>Nocardiaceae</taxon>
        <taxon>Nocardia</taxon>
    </lineage>
</organism>
<dbReference type="EMBL" id="QQBC01000002">
    <property type="protein sequence ID" value="RDI68246.1"/>
    <property type="molecule type" value="Genomic_DNA"/>
</dbReference>
<sequence length="227" mass="25703">MSDQSITPIEPTEEYGDDFGSGKRLSVGSFRHVFAEDHWEWSDELYHLFGYRPGEVQPSAELLRRHQHRGGRSDIVEDLVSGFETGRTFSVFHRIVPRGGGLRSIVVVADRVLGERDSVAGIVGYCVDLTDLIAGQRDEFFTSELAEILRGRSAIEQAKGVLMGLFRLNADHAFGLLRWRSQETNVKVRDIAAQLLAELHTLPPISQELRRHVEHLVLTVHDRIPRR</sequence>
<dbReference type="InterPro" id="IPR005561">
    <property type="entry name" value="ANTAR"/>
</dbReference>
<dbReference type="AlphaFoldDB" id="A0A370IBZ1"/>
<dbReference type="Pfam" id="PF03861">
    <property type="entry name" value="ANTAR"/>
    <property type="match status" value="1"/>
</dbReference>
<dbReference type="Proteomes" id="UP000254869">
    <property type="component" value="Unassembled WGS sequence"/>
</dbReference>
<accession>A0A370IBZ1</accession>
<feature type="domain" description="ANTAR" evidence="2">
    <location>
        <begin position="135"/>
        <end position="196"/>
    </location>
</feature>
<proteinExistence type="predicted"/>
<dbReference type="Gene3D" id="1.10.10.10">
    <property type="entry name" value="Winged helix-like DNA-binding domain superfamily/Winged helix DNA-binding domain"/>
    <property type="match status" value="1"/>
</dbReference>
<dbReference type="SUPFAM" id="SSF55785">
    <property type="entry name" value="PYP-like sensor domain (PAS domain)"/>
    <property type="match status" value="1"/>
</dbReference>
<feature type="region of interest" description="Disordered" evidence="1">
    <location>
        <begin position="1"/>
        <end position="20"/>
    </location>
</feature>
<dbReference type="GO" id="GO:0003723">
    <property type="term" value="F:RNA binding"/>
    <property type="evidence" value="ECO:0007669"/>
    <property type="project" value="InterPro"/>
</dbReference>
<comment type="caution">
    <text evidence="3">The sequence shown here is derived from an EMBL/GenBank/DDBJ whole genome shotgun (WGS) entry which is preliminary data.</text>
</comment>
<dbReference type="SMART" id="SM01012">
    <property type="entry name" value="ANTAR"/>
    <property type="match status" value="1"/>
</dbReference>
<protein>
    <submittedName>
        <fullName evidence="3">ANTAR domain-containing protein</fullName>
    </submittedName>
</protein>
<keyword evidence="4" id="KW-1185">Reference proteome</keyword>
<name>A0A370IBZ1_9NOCA</name>
<dbReference type="RefSeq" id="WP_067993049.1">
    <property type="nucleotide sequence ID" value="NZ_QQBC01000002.1"/>
</dbReference>
<evidence type="ECO:0000313" key="3">
    <source>
        <dbReference type="EMBL" id="RDI68246.1"/>
    </source>
</evidence>
<dbReference type="STRING" id="1210086.GCA_001613105_01223"/>
<evidence type="ECO:0000259" key="2">
    <source>
        <dbReference type="PROSITE" id="PS50921"/>
    </source>
</evidence>
<dbReference type="InterPro" id="IPR036388">
    <property type="entry name" value="WH-like_DNA-bd_sf"/>
</dbReference>
<dbReference type="InterPro" id="IPR035965">
    <property type="entry name" value="PAS-like_dom_sf"/>
</dbReference>
<evidence type="ECO:0000313" key="4">
    <source>
        <dbReference type="Proteomes" id="UP000254869"/>
    </source>
</evidence>
<dbReference type="PROSITE" id="PS50921">
    <property type="entry name" value="ANTAR"/>
    <property type="match status" value="1"/>
</dbReference>
<reference evidence="3 4" key="1">
    <citation type="submission" date="2018-07" db="EMBL/GenBank/DDBJ databases">
        <title>Genomic Encyclopedia of Type Strains, Phase IV (KMG-IV): sequencing the most valuable type-strain genomes for metagenomic binning, comparative biology and taxonomic classification.</title>
        <authorList>
            <person name="Goeker M."/>
        </authorList>
    </citation>
    <scope>NUCLEOTIDE SEQUENCE [LARGE SCALE GENOMIC DNA]</scope>
    <source>
        <strain evidence="3 4">DSM 44290</strain>
    </source>
</reference>